<evidence type="ECO:0000256" key="1">
    <source>
        <dbReference type="SAM" id="MobiDB-lite"/>
    </source>
</evidence>
<reference evidence="3" key="1">
    <citation type="journal article" date="2014" name="Int. J. Syst. Evol. Microbiol.">
        <title>Complete genome sequence of Corynebacterium casei LMG S-19264T (=DSM 44701T), isolated from a smear-ripened cheese.</title>
        <authorList>
            <consortium name="US DOE Joint Genome Institute (JGI-PGF)"/>
            <person name="Walter F."/>
            <person name="Albersmeier A."/>
            <person name="Kalinowski J."/>
            <person name="Ruckert C."/>
        </authorList>
    </citation>
    <scope>NUCLEOTIDE SEQUENCE</scope>
    <source>
        <strain evidence="3">KCTC 12988</strain>
    </source>
</reference>
<keyword evidence="2" id="KW-1133">Transmembrane helix</keyword>
<evidence type="ECO:0000313" key="4">
    <source>
        <dbReference type="Proteomes" id="UP000644507"/>
    </source>
</evidence>
<sequence>MASHSPAPTAEAPRQPSSEPQRSNAGGKVKQGSRIPSILFLLAALVIMTIGVVAILNQTGVVGLNTLKSLLGGGSQEAPATELATPSALDTPRPAPPAPSSEEPVNTTIPKPTEPPLDGGEEEEAPVLPPAELPPGEDFREGETPLPVGIGAVDDPDEIQKILEKFLAARNLTERTPFLSVQSQKNPNVASSPLAQALPDPSSTHFWEILKDPQEKRTDFFYIASWDGTRNTPPEPIAIELHKWEGSESTQVHSEAFVEFYTQKLARYAASPLDRPARFFVLAECVARCFETEAVREHTSKATLKMGSFPNDRTAVKAYFDKKGEILDELKKYREGVAFREDIPMTVTLAWSKESEGPRYLELIQINSFDWHP</sequence>
<accession>A0A918WPU6</accession>
<evidence type="ECO:0000256" key="2">
    <source>
        <dbReference type="SAM" id="Phobius"/>
    </source>
</evidence>
<keyword evidence="2" id="KW-0812">Transmembrane</keyword>
<feature type="transmembrane region" description="Helical" evidence="2">
    <location>
        <begin position="38"/>
        <end position="56"/>
    </location>
</feature>
<dbReference type="EMBL" id="BMXI01000018">
    <property type="protein sequence ID" value="GHC64788.1"/>
    <property type="molecule type" value="Genomic_DNA"/>
</dbReference>
<evidence type="ECO:0000313" key="3">
    <source>
        <dbReference type="EMBL" id="GHC64788.1"/>
    </source>
</evidence>
<feature type="compositionally biased region" description="Polar residues" evidence="1">
    <location>
        <begin position="15"/>
        <end position="24"/>
    </location>
</feature>
<dbReference type="AlphaFoldDB" id="A0A918WPU6"/>
<feature type="region of interest" description="Disordered" evidence="1">
    <location>
        <begin position="74"/>
        <end position="147"/>
    </location>
</feature>
<feature type="region of interest" description="Disordered" evidence="1">
    <location>
        <begin position="1"/>
        <end position="30"/>
    </location>
</feature>
<proteinExistence type="predicted"/>
<protein>
    <submittedName>
        <fullName evidence="3">Uncharacterized protein</fullName>
    </submittedName>
</protein>
<comment type="caution">
    <text evidence="3">The sequence shown here is derived from an EMBL/GenBank/DDBJ whole genome shotgun (WGS) entry which is preliminary data.</text>
</comment>
<gene>
    <name evidence="3" type="ORF">GCM10007100_35580</name>
</gene>
<reference evidence="3" key="2">
    <citation type="submission" date="2020-09" db="EMBL/GenBank/DDBJ databases">
        <authorList>
            <person name="Sun Q."/>
            <person name="Kim S."/>
        </authorList>
    </citation>
    <scope>NUCLEOTIDE SEQUENCE</scope>
    <source>
        <strain evidence="3">KCTC 12988</strain>
    </source>
</reference>
<organism evidence="3 4">
    <name type="scientific">Roseibacillus persicicus</name>
    <dbReference type="NCBI Taxonomy" id="454148"/>
    <lineage>
        <taxon>Bacteria</taxon>
        <taxon>Pseudomonadati</taxon>
        <taxon>Verrucomicrobiota</taxon>
        <taxon>Verrucomicrobiia</taxon>
        <taxon>Verrucomicrobiales</taxon>
        <taxon>Verrucomicrobiaceae</taxon>
        <taxon>Roseibacillus</taxon>
    </lineage>
</organism>
<keyword evidence="2" id="KW-0472">Membrane</keyword>
<keyword evidence="4" id="KW-1185">Reference proteome</keyword>
<dbReference type="Proteomes" id="UP000644507">
    <property type="component" value="Unassembled WGS sequence"/>
</dbReference>
<name>A0A918WPU6_9BACT</name>